<keyword evidence="2" id="KW-1185">Reference proteome</keyword>
<evidence type="ECO:0000313" key="2">
    <source>
        <dbReference type="Proteomes" id="UP001381693"/>
    </source>
</evidence>
<evidence type="ECO:0000313" key="1">
    <source>
        <dbReference type="EMBL" id="KAK7067065.1"/>
    </source>
</evidence>
<dbReference type="EMBL" id="JAXCGZ010018934">
    <property type="protein sequence ID" value="KAK7067065.1"/>
    <property type="molecule type" value="Genomic_DNA"/>
</dbReference>
<gene>
    <name evidence="1" type="ORF">SK128_010784</name>
</gene>
<sequence length="576" mass="64112">MDSRNVIGVLSETAKLTNLSTQETYIELAGNQALLKGHPVKMWSLSTKWSVHTKTTKDTHWCMLIIIILFSGSFVQSSVDETLPLLTDNCIGSSHSEVLGSDTAVLSWCRLSERQCVEYCRGQGFDYFDFAVDCTCYKSSSGSIPSSAELVDSVAKAASCNELYEEHNVFLKGNYILQVDSNNDVTVECDVEGRNYCQGNLLHGAGNNVYLAYDADQNFTLKDALNELSPFSQSEYFEIPSDTLTIHFHSAVVISGIYLDGESGSSITQYKLSYEYFNSGVSNYTNTTTYFYSEQPYGAWDTLTADLGDFYSLRPFVADTVTLHVVNTGGDKEIKLEFKGCLYDIVSEATRYGYLYPVGCYIWPAATNVAKGSTSEPFSSCYQLATLYGDANCSLSNIYQSSLDQEYSMVSSGNVSKDCYKDGVKAYSASQNYLLKTIYPKCPTEGESLWTNLYNKHKESLEDCFTITGTSGNSSSDPLFNKCNNSLTSPAAWPGQMYRNDRFECRYNYVSSYPQTFGSNFAETSSNAYRRPLGHLSYGMCTCPFITPDQDENIQYLMCGPDFTYNIQSFKGCVSK</sequence>
<dbReference type="Proteomes" id="UP001381693">
    <property type="component" value="Unassembled WGS sequence"/>
</dbReference>
<accession>A0AAN8WIX2</accession>
<comment type="caution">
    <text evidence="1">The sequence shown here is derived from an EMBL/GenBank/DDBJ whole genome shotgun (WGS) entry which is preliminary data.</text>
</comment>
<organism evidence="1 2">
    <name type="scientific">Halocaridina rubra</name>
    <name type="common">Hawaiian red shrimp</name>
    <dbReference type="NCBI Taxonomy" id="373956"/>
    <lineage>
        <taxon>Eukaryota</taxon>
        <taxon>Metazoa</taxon>
        <taxon>Ecdysozoa</taxon>
        <taxon>Arthropoda</taxon>
        <taxon>Crustacea</taxon>
        <taxon>Multicrustacea</taxon>
        <taxon>Malacostraca</taxon>
        <taxon>Eumalacostraca</taxon>
        <taxon>Eucarida</taxon>
        <taxon>Decapoda</taxon>
        <taxon>Pleocyemata</taxon>
        <taxon>Caridea</taxon>
        <taxon>Atyoidea</taxon>
        <taxon>Atyidae</taxon>
        <taxon>Halocaridina</taxon>
    </lineage>
</organism>
<proteinExistence type="predicted"/>
<reference evidence="1 2" key="1">
    <citation type="submission" date="2023-11" db="EMBL/GenBank/DDBJ databases">
        <title>Halocaridina rubra genome assembly.</title>
        <authorList>
            <person name="Smith C."/>
        </authorList>
    </citation>
    <scope>NUCLEOTIDE SEQUENCE [LARGE SCALE GENOMIC DNA]</scope>
    <source>
        <strain evidence="1">EP-1</strain>
        <tissue evidence="1">Whole</tissue>
    </source>
</reference>
<name>A0AAN8WIX2_HALRR</name>
<protein>
    <submittedName>
        <fullName evidence="1">Uncharacterized protein</fullName>
    </submittedName>
</protein>
<dbReference type="AlphaFoldDB" id="A0AAN8WIX2"/>